<evidence type="ECO:0000256" key="1">
    <source>
        <dbReference type="ARBA" id="ARBA00001974"/>
    </source>
</evidence>
<evidence type="ECO:0000256" key="2">
    <source>
        <dbReference type="ARBA" id="ARBA00023002"/>
    </source>
</evidence>
<proteinExistence type="inferred from homology"/>
<reference evidence="6" key="1">
    <citation type="submission" date="2021-02" db="EMBL/GenBank/DDBJ databases">
        <authorList>
            <person name="Nowell W R."/>
        </authorList>
    </citation>
    <scope>NUCLEOTIDE SEQUENCE</scope>
</reference>
<evidence type="ECO:0000313" key="6">
    <source>
        <dbReference type="EMBL" id="CAF1096530.1"/>
    </source>
</evidence>
<organism evidence="6 7">
    <name type="scientific">Adineta ricciae</name>
    <name type="common">Rotifer</name>
    <dbReference type="NCBI Taxonomy" id="249248"/>
    <lineage>
        <taxon>Eukaryota</taxon>
        <taxon>Metazoa</taxon>
        <taxon>Spiralia</taxon>
        <taxon>Gnathifera</taxon>
        <taxon>Rotifera</taxon>
        <taxon>Eurotatoria</taxon>
        <taxon>Bdelloidea</taxon>
        <taxon>Adinetida</taxon>
        <taxon>Adinetidae</taxon>
        <taxon>Adineta</taxon>
    </lineage>
</organism>
<dbReference type="GO" id="GO:0008131">
    <property type="term" value="F:primary methylamine oxidase activity"/>
    <property type="evidence" value="ECO:0007669"/>
    <property type="project" value="UniProtKB-ARBA"/>
</dbReference>
<protein>
    <recommendedName>
        <fullName evidence="4">Amine oxidase</fullName>
        <ecNumber evidence="4">1.4.3.-</ecNumber>
    </recommendedName>
</protein>
<gene>
    <name evidence="6" type="ORF">XAT740_LOCUS18120</name>
</gene>
<evidence type="ECO:0000256" key="3">
    <source>
        <dbReference type="PIRSR" id="PIRSR601613-1"/>
    </source>
</evidence>
<dbReference type="PANTHER" id="PTHR10742">
    <property type="entry name" value="FLAVIN MONOAMINE OXIDASE"/>
    <property type="match status" value="1"/>
</dbReference>
<dbReference type="EMBL" id="CAJNOR010001201">
    <property type="protein sequence ID" value="CAF1096530.1"/>
    <property type="molecule type" value="Genomic_DNA"/>
</dbReference>
<dbReference type="AlphaFoldDB" id="A0A814NPA6"/>
<dbReference type="InterPro" id="IPR036188">
    <property type="entry name" value="FAD/NAD-bd_sf"/>
</dbReference>
<evidence type="ECO:0000259" key="5">
    <source>
        <dbReference type="Pfam" id="PF01593"/>
    </source>
</evidence>
<accession>A0A814NPA6</accession>
<keyword evidence="4" id="KW-0285">Flavoprotein</keyword>
<comment type="cofactor">
    <cofactor evidence="1 4">
        <name>FAD</name>
        <dbReference type="ChEBI" id="CHEBI:57692"/>
    </cofactor>
</comment>
<dbReference type="SUPFAM" id="SSF51905">
    <property type="entry name" value="FAD/NAD(P)-binding domain"/>
    <property type="match status" value="1"/>
</dbReference>
<feature type="domain" description="Amine oxidase" evidence="5">
    <location>
        <begin position="65"/>
        <end position="481"/>
    </location>
</feature>
<evidence type="ECO:0000313" key="7">
    <source>
        <dbReference type="Proteomes" id="UP000663828"/>
    </source>
</evidence>
<dbReference type="PRINTS" id="PR00757">
    <property type="entry name" value="AMINEOXDASEF"/>
</dbReference>
<dbReference type="InterPro" id="IPR002937">
    <property type="entry name" value="Amino_oxidase"/>
</dbReference>
<dbReference type="Gene3D" id="3.50.50.60">
    <property type="entry name" value="FAD/NAD(P)-binding domain"/>
    <property type="match status" value="1"/>
</dbReference>
<comment type="similarity">
    <text evidence="4">Belongs to the flavin monoamine oxidase family.</text>
</comment>
<dbReference type="SUPFAM" id="SSF54373">
    <property type="entry name" value="FAD-linked reductases, C-terminal domain"/>
    <property type="match status" value="1"/>
</dbReference>
<keyword evidence="2 4" id="KW-0560">Oxidoreductase</keyword>
<dbReference type="EC" id="1.4.3.-" evidence="4"/>
<sequence length="488" mass="55752">MRNKALDNILVVPSADTLKNSPHSIFYQRNWLPCYILISSSVRKTILMMSTENVYDVVIIGCGPAGIAAALELQKCQPVPRFIIVEARDRVGGRTYTDTTTFVADHPIDLGARWIHHYRPENPLFVHHSSSDQDKFDYAFCHGDETAFLDEDGTALSEAVLTEAEKIADNLCTLIKQYPSDKEDISIWNCIENEYKKISDERLRRVVDMNLAYIEHYEASNLDRLSTKMYLKTDNDIETCDLTLPTGLGTFIKQIVERNHLPVQLKTIVTDIQIPSNTDDPIRMTTQDHRQYFSKHVLITVPLGCLKAQSIRFTPSLPEWKQNAIEQMGIGLLDKVFLQFPTTFWDEKLEGIFTASSRFRFFLCHPQDHILTLFVTGKLAHELEQQTDEQTITQIIEYIQRIFPDAPQPIKWLITRWGCDPYAFGSYSNLPIGATTRTVEALSRECFDGRIHWAGEHANYGGTLGCVDSAFESGHRTAKQIYDYLFPK</sequence>
<evidence type="ECO:0000256" key="4">
    <source>
        <dbReference type="RuleBase" id="RU362067"/>
    </source>
</evidence>
<dbReference type="PANTHER" id="PTHR10742:SF410">
    <property type="entry name" value="LYSINE-SPECIFIC HISTONE DEMETHYLASE 2"/>
    <property type="match status" value="1"/>
</dbReference>
<comment type="caution">
    <text evidence="6">The sequence shown here is derived from an EMBL/GenBank/DDBJ whole genome shotgun (WGS) entry which is preliminary data.</text>
</comment>
<keyword evidence="4" id="KW-0274">FAD</keyword>
<feature type="binding site" evidence="3">
    <location>
        <position position="374"/>
    </location>
    <ligand>
        <name>substrate</name>
    </ligand>
</feature>
<dbReference type="InterPro" id="IPR001613">
    <property type="entry name" value="Flavin_amine_oxidase"/>
</dbReference>
<feature type="binding site" evidence="3">
    <location>
        <begin position="86"/>
        <end position="87"/>
    </location>
    <ligand>
        <name>FAD</name>
        <dbReference type="ChEBI" id="CHEBI:57692"/>
    </ligand>
</feature>
<feature type="binding site" evidence="3">
    <location>
        <position position="456"/>
    </location>
    <ligand>
        <name>FAD</name>
        <dbReference type="ChEBI" id="CHEBI:57692"/>
    </ligand>
</feature>
<dbReference type="Proteomes" id="UP000663828">
    <property type="component" value="Unassembled WGS sequence"/>
</dbReference>
<dbReference type="Pfam" id="PF01593">
    <property type="entry name" value="Amino_oxidase"/>
    <property type="match status" value="1"/>
</dbReference>
<dbReference type="Gene3D" id="3.90.660.10">
    <property type="match status" value="1"/>
</dbReference>
<dbReference type="InterPro" id="IPR050281">
    <property type="entry name" value="Flavin_monoamine_oxidase"/>
</dbReference>
<feature type="binding site" evidence="3">
    <location>
        <position position="269"/>
    </location>
    <ligand>
        <name>FAD</name>
        <dbReference type="ChEBI" id="CHEBI:57692"/>
    </ligand>
</feature>
<keyword evidence="7" id="KW-1185">Reference proteome</keyword>
<name>A0A814NPA6_ADIRI</name>